<feature type="compositionally biased region" description="Acidic residues" evidence="1">
    <location>
        <begin position="451"/>
        <end position="466"/>
    </location>
</feature>
<sequence>MNNLAICTQTRAVAAAVGISRVVVHCSAAVEISHAIVRRSAAVGPKSRRPLVWFNDIDSLGYVCDALSVDPESRCCPQKTGQYSCQGCNLISQCCNSYEFCVSCCLNPLQTQKELAVKVKIAKAANAGTYNSVFDFCAGRCRHNSESVVHENAYLSDFHHCFSLPSNTSGSSDTLMESRLAGISIVVGRQGESCNSVCKLSGKSCVPSRLLVLNQCEIMQKYMNCKGGCLASMGPDQPAEVSDGAPKQLDFSPRCGNGSPEWLVTFDFHQWLIEPGALGGFCLLSLGDFRQADDETRRLIIVLAGEAAVKRGYVFFSEVQFIPKDDLQAIDELWKKFSNNRFGYSVQRKIWLKVDKDFTRFFIKVGWMKKLDTEIEQFNYRAFPNEFLWELNVDNKAESNNTDSANNSNSNSNSNSNNDVAVPPEGHLPLTNALRGTQLLSCILSHPAFDDGEGDGSDKGEEEQGVVDESVKKKSRFAALRDKLFKPNYSF</sequence>
<evidence type="ECO:0000256" key="1">
    <source>
        <dbReference type="SAM" id="MobiDB-lite"/>
    </source>
</evidence>
<dbReference type="GO" id="GO:2000640">
    <property type="term" value="P:positive regulation of SREBP signaling pathway"/>
    <property type="evidence" value="ECO:0007669"/>
    <property type="project" value="InterPro"/>
</dbReference>
<evidence type="ECO:0000259" key="2">
    <source>
        <dbReference type="Pfam" id="PF05419"/>
    </source>
</evidence>
<proteinExistence type="predicted"/>
<dbReference type="InterPro" id="IPR037215">
    <property type="entry name" value="GUN4-like_sf"/>
</dbReference>
<feature type="domain" description="GUN4-like" evidence="2">
    <location>
        <begin position="283"/>
        <end position="393"/>
    </location>
</feature>
<dbReference type="Pfam" id="PF05419">
    <property type="entry name" value="GUN4"/>
    <property type="match status" value="1"/>
</dbReference>
<dbReference type="InterPro" id="IPR019352">
    <property type="entry name" value="SPRING1"/>
</dbReference>
<dbReference type="Gramene" id="AUR62015391-RA">
    <property type="protein sequence ID" value="AUR62015391-RA:cds"/>
    <property type="gene ID" value="AUR62015391"/>
</dbReference>
<dbReference type="Gene3D" id="1.10.10.1770">
    <property type="entry name" value="Gun4-like"/>
    <property type="match status" value="1"/>
</dbReference>
<reference evidence="3" key="2">
    <citation type="submission" date="2021-03" db="UniProtKB">
        <authorList>
            <consortium name="EnsemblPlants"/>
        </authorList>
    </citation>
    <scope>IDENTIFICATION</scope>
</reference>
<dbReference type="PANTHER" id="PTHR34800">
    <property type="entry name" value="TETRAPYRROLE-BINDING PROTEIN, CHLOROPLASTIC"/>
    <property type="match status" value="1"/>
</dbReference>
<keyword evidence="4" id="KW-1185">Reference proteome</keyword>
<dbReference type="GO" id="GO:0009507">
    <property type="term" value="C:chloroplast"/>
    <property type="evidence" value="ECO:0007669"/>
    <property type="project" value="TreeGrafter"/>
</dbReference>
<dbReference type="Gene3D" id="1.25.40.620">
    <property type="match status" value="1"/>
</dbReference>
<dbReference type="Proteomes" id="UP000596660">
    <property type="component" value="Unplaced"/>
</dbReference>
<feature type="region of interest" description="Disordered" evidence="1">
    <location>
        <begin position="398"/>
        <end position="428"/>
    </location>
</feature>
<dbReference type="InterPro" id="IPR008629">
    <property type="entry name" value="GUN4-like"/>
</dbReference>
<dbReference type="GO" id="GO:0046906">
    <property type="term" value="F:tetrapyrrole binding"/>
    <property type="evidence" value="ECO:0007669"/>
    <property type="project" value="TreeGrafter"/>
</dbReference>
<evidence type="ECO:0000313" key="4">
    <source>
        <dbReference type="Proteomes" id="UP000596660"/>
    </source>
</evidence>
<reference evidence="3" key="1">
    <citation type="journal article" date="2017" name="Nature">
        <title>The genome of Chenopodium quinoa.</title>
        <authorList>
            <person name="Jarvis D.E."/>
            <person name="Ho Y.S."/>
            <person name="Lightfoot D.J."/>
            <person name="Schmoeckel S.M."/>
            <person name="Li B."/>
            <person name="Borm T.J.A."/>
            <person name="Ohyanagi H."/>
            <person name="Mineta K."/>
            <person name="Michell C.T."/>
            <person name="Saber N."/>
            <person name="Kharbatia N.M."/>
            <person name="Rupper R.R."/>
            <person name="Sharp A.R."/>
            <person name="Dally N."/>
            <person name="Boughton B.A."/>
            <person name="Woo Y.H."/>
            <person name="Gao G."/>
            <person name="Schijlen E.G.W.M."/>
            <person name="Guo X."/>
            <person name="Momin A.A."/>
            <person name="Negrao S."/>
            <person name="Al-Babili S."/>
            <person name="Gehring C."/>
            <person name="Roessner U."/>
            <person name="Jung C."/>
            <person name="Murphy K."/>
            <person name="Arold S.T."/>
            <person name="Gojobori T."/>
            <person name="van der Linden C.G."/>
            <person name="van Loo E.N."/>
            <person name="Jellen E.N."/>
            <person name="Maughan P.J."/>
            <person name="Tester M."/>
        </authorList>
    </citation>
    <scope>NUCLEOTIDE SEQUENCE [LARGE SCALE GENOMIC DNA]</scope>
    <source>
        <strain evidence="3">cv. PI 614886</strain>
    </source>
</reference>
<dbReference type="AlphaFoldDB" id="A0A803LM80"/>
<organism evidence="3 4">
    <name type="scientific">Chenopodium quinoa</name>
    <name type="common">Quinoa</name>
    <dbReference type="NCBI Taxonomy" id="63459"/>
    <lineage>
        <taxon>Eukaryota</taxon>
        <taxon>Viridiplantae</taxon>
        <taxon>Streptophyta</taxon>
        <taxon>Embryophyta</taxon>
        <taxon>Tracheophyta</taxon>
        <taxon>Spermatophyta</taxon>
        <taxon>Magnoliopsida</taxon>
        <taxon>eudicotyledons</taxon>
        <taxon>Gunneridae</taxon>
        <taxon>Pentapetalae</taxon>
        <taxon>Caryophyllales</taxon>
        <taxon>Chenopodiaceae</taxon>
        <taxon>Chenopodioideae</taxon>
        <taxon>Atripliceae</taxon>
        <taxon>Chenopodium</taxon>
    </lineage>
</organism>
<feature type="region of interest" description="Disordered" evidence="1">
    <location>
        <begin position="451"/>
        <end position="470"/>
    </location>
</feature>
<dbReference type="Pfam" id="PF10218">
    <property type="entry name" value="SPRING1"/>
    <property type="match status" value="1"/>
</dbReference>
<accession>A0A803LM80</accession>
<dbReference type="CDD" id="cd16383">
    <property type="entry name" value="GUN4"/>
    <property type="match status" value="1"/>
</dbReference>
<dbReference type="SUPFAM" id="SSF140869">
    <property type="entry name" value="GUN4-like"/>
    <property type="match status" value="1"/>
</dbReference>
<feature type="compositionally biased region" description="Low complexity" evidence="1">
    <location>
        <begin position="399"/>
        <end position="418"/>
    </location>
</feature>
<dbReference type="GO" id="GO:0010019">
    <property type="term" value="P:chloroplast-nucleus signaling pathway"/>
    <property type="evidence" value="ECO:0007669"/>
    <property type="project" value="TreeGrafter"/>
</dbReference>
<name>A0A803LM80_CHEQI</name>
<evidence type="ECO:0000313" key="3">
    <source>
        <dbReference type="EnsemblPlants" id="AUR62015391-RA:cds"/>
    </source>
</evidence>
<dbReference type="EnsemblPlants" id="AUR62015391-RA">
    <property type="protein sequence ID" value="AUR62015391-RA:cds"/>
    <property type="gene ID" value="AUR62015391"/>
</dbReference>
<dbReference type="PANTHER" id="PTHR34800:SF1">
    <property type="entry name" value="TETRAPYRROLE-BINDING PROTEIN, CHLOROPLASTIC"/>
    <property type="match status" value="1"/>
</dbReference>
<protein>
    <recommendedName>
        <fullName evidence="2">GUN4-like domain-containing protein</fullName>
    </recommendedName>
</protein>